<dbReference type="NCBIfam" id="TIGR00236">
    <property type="entry name" value="wecB"/>
    <property type="match status" value="1"/>
</dbReference>
<name>A0A1P8UI66_9GAMM</name>
<dbReference type="Proteomes" id="UP000243807">
    <property type="component" value="Chromosome"/>
</dbReference>
<dbReference type="Pfam" id="PF02350">
    <property type="entry name" value="Epimerase_2"/>
    <property type="match status" value="1"/>
</dbReference>
<dbReference type="PANTHER" id="PTHR43174:SF1">
    <property type="entry name" value="UDP-N-ACETYLGLUCOSAMINE 2-EPIMERASE"/>
    <property type="match status" value="1"/>
</dbReference>
<dbReference type="Gene3D" id="3.40.50.2000">
    <property type="entry name" value="Glycogen Phosphorylase B"/>
    <property type="match status" value="2"/>
</dbReference>
<dbReference type="PANTHER" id="PTHR43174">
    <property type="entry name" value="UDP-N-ACETYLGLUCOSAMINE 2-EPIMERASE"/>
    <property type="match status" value="1"/>
</dbReference>
<dbReference type="SUPFAM" id="SSF53756">
    <property type="entry name" value="UDP-Glycosyltransferase/glycogen phosphorylase"/>
    <property type="match status" value="1"/>
</dbReference>
<keyword evidence="1" id="KW-0413">Isomerase</keyword>
<evidence type="ECO:0000313" key="3">
    <source>
        <dbReference type="EMBL" id="APZ43522.1"/>
    </source>
</evidence>
<sequence>MNRRFKIDLIVAARPNYMKIGPLYRVLRDADWCRPRLVDAGQHYDPELSSVFREAFGLPEPHAALGVGSGSHAEQTAGVLLAYEARCRCDPPDWIVVAGDVNATLSCALVGARLGISVAHLEAGLRSGDRRMPEEINRVLTDQLASLLWTPSEDADENLRREGIAPQRIECVGNIMIDAFELMRGRIEADGTRAARGLREGAYAVVTLHRPSNVDDPATLRRLVETLCAVADDLPLVFPVHPRTRQQLTVEKLYTRLVAHHGITLLEPLGYVAFMNLVLGARAVITDSGGVQEETTYLGIPCLTLRDSTERPITLIKGTNRLIDPAGLESAMRELARRDGQGAPPLWDGRTAPRVAASLRRHLVQIAE</sequence>
<dbReference type="EMBL" id="CP019434">
    <property type="protein sequence ID" value="APZ43522.1"/>
    <property type="molecule type" value="Genomic_DNA"/>
</dbReference>
<proteinExistence type="inferred from homology"/>
<evidence type="ECO:0000259" key="2">
    <source>
        <dbReference type="Pfam" id="PF02350"/>
    </source>
</evidence>
<dbReference type="InterPro" id="IPR029767">
    <property type="entry name" value="WecB-like"/>
</dbReference>
<evidence type="ECO:0000256" key="1">
    <source>
        <dbReference type="RuleBase" id="RU003513"/>
    </source>
</evidence>
<comment type="similarity">
    <text evidence="1">Belongs to the UDP-N-acetylglucosamine 2-epimerase family.</text>
</comment>
<organism evidence="3 4">
    <name type="scientific">Acidihalobacter ferrooxydans</name>
    <dbReference type="NCBI Taxonomy" id="1765967"/>
    <lineage>
        <taxon>Bacteria</taxon>
        <taxon>Pseudomonadati</taxon>
        <taxon>Pseudomonadota</taxon>
        <taxon>Gammaproteobacteria</taxon>
        <taxon>Chromatiales</taxon>
        <taxon>Ectothiorhodospiraceae</taxon>
        <taxon>Acidihalobacter</taxon>
    </lineage>
</organism>
<dbReference type="STRING" id="1765967.BW247_10840"/>
<dbReference type="KEGG" id="afy:BW247_10840"/>
<evidence type="ECO:0000313" key="4">
    <source>
        <dbReference type="Proteomes" id="UP000243807"/>
    </source>
</evidence>
<dbReference type="AlphaFoldDB" id="A0A1P8UI66"/>
<dbReference type="OrthoDB" id="9803238at2"/>
<reference evidence="3 4" key="1">
    <citation type="submission" date="2017-01" db="EMBL/GenBank/DDBJ databases">
        <title>Draft sequence of Acidihalobacter ferrooxidans strain DSM 14175 (strain V8).</title>
        <authorList>
            <person name="Khaleque H.N."/>
            <person name="Ramsay J.P."/>
            <person name="Murphy R.J.T."/>
            <person name="Kaksonen A.H."/>
            <person name="Boxall N.J."/>
            <person name="Watkin E.L.J."/>
        </authorList>
    </citation>
    <scope>NUCLEOTIDE SEQUENCE [LARGE SCALE GENOMIC DNA]</scope>
    <source>
        <strain evidence="3 4">V8</strain>
    </source>
</reference>
<protein>
    <submittedName>
        <fullName evidence="3">UDP-N-acetylglucosamine 2-epimerase (Non-hydrolyzing)</fullName>
    </submittedName>
</protein>
<accession>A0A1P8UI66</accession>
<keyword evidence="4" id="KW-1185">Reference proteome</keyword>
<dbReference type="RefSeq" id="WP_076837162.1">
    <property type="nucleotide sequence ID" value="NZ_CP019434.1"/>
</dbReference>
<gene>
    <name evidence="3" type="ORF">BW247_10840</name>
</gene>
<feature type="domain" description="UDP-N-acetylglucosamine 2-epimerase" evidence="2">
    <location>
        <begin position="29"/>
        <end position="359"/>
    </location>
</feature>
<dbReference type="GO" id="GO:0016853">
    <property type="term" value="F:isomerase activity"/>
    <property type="evidence" value="ECO:0007669"/>
    <property type="project" value="UniProtKB-KW"/>
</dbReference>
<dbReference type="InterPro" id="IPR003331">
    <property type="entry name" value="UDP_GlcNAc_Epimerase_2_dom"/>
</dbReference>
<dbReference type="CDD" id="cd03786">
    <property type="entry name" value="GTB_UDP-GlcNAc_2-Epimerase"/>
    <property type="match status" value="1"/>
</dbReference>